<evidence type="ECO:0000313" key="2">
    <source>
        <dbReference type="EMBL" id="EPY15099.1"/>
    </source>
</evidence>
<dbReference type="Proteomes" id="UP000015354">
    <property type="component" value="Unassembled WGS sequence"/>
</dbReference>
<accession>S9TDU8</accession>
<organism evidence="2 3">
    <name type="scientific">Strigomonas culicis</name>
    <dbReference type="NCBI Taxonomy" id="28005"/>
    <lineage>
        <taxon>Eukaryota</taxon>
        <taxon>Discoba</taxon>
        <taxon>Euglenozoa</taxon>
        <taxon>Kinetoplastea</taxon>
        <taxon>Metakinetoplastina</taxon>
        <taxon>Trypanosomatida</taxon>
        <taxon>Trypanosomatidae</taxon>
        <taxon>Strigomonadinae</taxon>
        <taxon>Strigomonas</taxon>
    </lineage>
</organism>
<dbReference type="EMBL" id="ATMH01012596">
    <property type="protein sequence ID" value="EPY15099.1"/>
    <property type="molecule type" value="Genomic_DNA"/>
</dbReference>
<dbReference type="Gene3D" id="3.30.420.10">
    <property type="entry name" value="Ribonuclease H-like superfamily/Ribonuclease H"/>
    <property type="match status" value="1"/>
</dbReference>
<sequence>MQSRTGRVKELPLATIVERLPRVRFITELVDADGWRIVKSRSLPGEKTAFNLRQLSLSGTTVLRDLWTDGSLKGTAESGGAFLLTAPHGVRVGQGMLSLGAGACSYSVERAAMRMGLAALELEMQTLPEADAAVVRLITDSLSVLEELRRGPFAQCEEECDDIWASLLLLRCREVHLVFVFSHEGGATFNQEVDALAKRALSAVPSQATWPQDHLRHRIQALRDEYDVVTPSSEEGAVSWDLVWTFFVSDSLLMNTGSSCSCVAARVCAGVGFAWPRLLHAV</sequence>
<dbReference type="InterPro" id="IPR002156">
    <property type="entry name" value="RNaseH_domain"/>
</dbReference>
<dbReference type="SUPFAM" id="SSF53098">
    <property type="entry name" value="Ribonuclease H-like"/>
    <property type="match status" value="1"/>
</dbReference>
<proteinExistence type="predicted"/>
<dbReference type="AlphaFoldDB" id="S9TDU8"/>
<dbReference type="InterPro" id="IPR012337">
    <property type="entry name" value="RNaseH-like_sf"/>
</dbReference>
<gene>
    <name evidence="2" type="ORF">STCU_12347</name>
</gene>
<dbReference type="GO" id="GO:0003676">
    <property type="term" value="F:nucleic acid binding"/>
    <property type="evidence" value="ECO:0007669"/>
    <property type="project" value="InterPro"/>
</dbReference>
<dbReference type="InterPro" id="IPR036397">
    <property type="entry name" value="RNaseH_sf"/>
</dbReference>
<reference evidence="2 3" key="1">
    <citation type="journal article" date="2013" name="PLoS ONE">
        <title>Predicting the Proteins of Angomonas deanei, Strigomonas culicis and Their Respective Endosymbionts Reveals New Aspects of the Trypanosomatidae Family.</title>
        <authorList>
            <person name="Motta M.C."/>
            <person name="Martins A.C."/>
            <person name="de Souza S.S."/>
            <person name="Catta-Preta C.M."/>
            <person name="Silva R."/>
            <person name="Klein C.C."/>
            <person name="de Almeida L.G."/>
            <person name="de Lima Cunha O."/>
            <person name="Ciapina L.P."/>
            <person name="Brocchi M."/>
            <person name="Colabardini A.C."/>
            <person name="de Araujo Lima B."/>
            <person name="Machado C.R."/>
            <person name="de Almeida Soares C.M."/>
            <person name="Probst C.M."/>
            <person name="de Menezes C.B."/>
            <person name="Thompson C.E."/>
            <person name="Bartholomeu D.C."/>
            <person name="Gradia D.F."/>
            <person name="Pavoni D.P."/>
            <person name="Grisard E.C."/>
            <person name="Fantinatti-Garboggini F."/>
            <person name="Marchini F.K."/>
            <person name="Rodrigues-Luiz G.F."/>
            <person name="Wagner G."/>
            <person name="Goldman G.H."/>
            <person name="Fietto J.L."/>
            <person name="Elias M.C."/>
            <person name="Goldman M.H."/>
            <person name="Sagot M.F."/>
            <person name="Pereira M."/>
            <person name="Stoco P.H."/>
            <person name="de Mendonca-Neto R.P."/>
            <person name="Teixeira S.M."/>
            <person name="Maciel T.E."/>
            <person name="de Oliveira Mendes T.A."/>
            <person name="Urmenyi T.P."/>
            <person name="de Souza W."/>
            <person name="Schenkman S."/>
            <person name="de Vasconcelos A.T."/>
        </authorList>
    </citation>
    <scope>NUCLEOTIDE SEQUENCE [LARGE SCALE GENOMIC DNA]</scope>
</reference>
<keyword evidence="3" id="KW-1185">Reference proteome</keyword>
<protein>
    <recommendedName>
        <fullName evidence="1">RNase H type-1 domain-containing protein</fullName>
    </recommendedName>
</protein>
<evidence type="ECO:0000259" key="1">
    <source>
        <dbReference type="PROSITE" id="PS50879"/>
    </source>
</evidence>
<feature type="domain" description="RNase H type-1" evidence="1">
    <location>
        <begin position="60"/>
        <end position="202"/>
    </location>
</feature>
<evidence type="ECO:0000313" key="3">
    <source>
        <dbReference type="Proteomes" id="UP000015354"/>
    </source>
</evidence>
<dbReference type="PROSITE" id="PS50879">
    <property type="entry name" value="RNASE_H_1"/>
    <property type="match status" value="1"/>
</dbReference>
<dbReference type="GO" id="GO:0004523">
    <property type="term" value="F:RNA-DNA hybrid ribonuclease activity"/>
    <property type="evidence" value="ECO:0007669"/>
    <property type="project" value="InterPro"/>
</dbReference>
<name>S9TDU8_9TRYP</name>
<comment type="caution">
    <text evidence="2">The sequence shown here is derived from an EMBL/GenBank/DDBJ whole genome shotgun (WGS) entry which is preliminary data.</text>
</comment>